<evidence type="ECO:0000256" key="7">
    <source>
        <dbReference type="HAMAP-Rule" id="MF_00114"/>
    </source>
</evidence>
<feature type="active site" description="Proton donor/acceptor" evidence="7">
    <location>
        <position position="229"/>
    </location>
</feature>
<dbReference type="SUPFAM" id="SSF51569">
    <property type="entry name" value="Aldolase"/>
    <property type="match status" value="1"/>
</dbReference>
<sequence>MNQEELITKITQEVIKRFNEITHTKETTGVKGKGTISECESGIIINSPMDLAPFIDHTLLKPDAKQSQIDQLCQEAIQYHFCSVCIQPFWVSYCAKKLRGTGVKVCTVVGFPLGANDPKSKAYETRQAIEDGAHEIDMVINIGAMKSGNIKMVEDDLRSIKRACRQTTISKAIIETFLLTDDEKVIACQLAKKIGYNFVKTSTGFAGGGATVHDVALMRRTVGPKMGIKAAGGIHNFEEAKAMIAAGATRLGTSSGVKIVNG</sequence>
<dbReference type="Pfam" id="PF01791">
    <property type="entry name" value="DeoC"/>
    <property type="match status" value="1"/>
</dbReference>
<gene>
    <name evidence="8" type="primary">deoC2_3</name>
    <name evidence="7" type="synonym">deoC</name>
    <name evidence="8" type="ORF">BWY41_01993</name>
</gene>
<comment type="pathway">
    <text evidence="7">Carbohydrate degradation; 2-deoxy-D-ribose 1-phosphate degradation; D-glyceraldehyde 3-phosphate and acetaldehyde from 2-deoxy-alpha-D-ribose 1-phosphate: step 2/2.</text>
</comment>
<accession>A0A1V5SJA4</accession>
<evidence type="ECO:0000256" key="4">
    <source>
        <dbReference type="ARBA" id="ARBA00023270"/>
    </source>
</evidence>
<dbReference type="InterPro" id="IPR011343">
    <property type="entry name" value="DeoC"/>
</dbReference>
<dbReference type="NCBIfam" id="TIGR00126">
    <property type="entry name" value="deoC"/>
    <property type="match status" value="1"/>
</dbReference>
<dbReference type="GO" id="GO:0016052">
    <property type="term" value="P:carbohydrate catabolic process"/>
    <property type="evidence" value="ECO:0007669"/>
    <property type="project" value="TreeGrafter"/>
</dbReference>
<dbReference type="FunFam" id="3.20.20.70:FF:000044">
    <property type="entry name" value="Deoxyribose-phosphate aldolase"/>
    <property type="match status" value="1"/>
</dbReference>
<evidence type="ECO:0000256" key="2">
    <source>
        <dbReference type="ARBA" id="ARBA00022490"/>
    </source>
</evidence>
<dbReference type="EMBL" id="MWBQ01000206">
    <property type="protein sequence ID" value="OQA54588.1"/>
    <property type="molecule type" value="Genomic_DNA"/>
</dbReference>
<evidence type="ECO:0000256" key="5">
    <source>
        <dbReference type="ARBA" id="ARBA00048791"/>
    </source>
</evidence>
<name>A0A1V5SJA4_9BACT</name>
<dbReference type="UniPathway" id="UPA00002">
    <property type="reaction ID" value="UER00468"/>
</dbReference>
<dbReference type="InterPro" id="IPR013785">
    <property type="entry name" value="Aldolase_TIM"/>
</dbReference>
<evidence type="ECO:0000256" key="6">
    <source>
        <dbReference type="ARBA" id="ARBA00056337"/>
    </source>
</evidence>
<proteinExistence type="inferred from homology"/>
<dbReference type="Gene3D" id="3.20.20.70">
    <property type="entry name" value="Aldolase class I"/>
    <property type="match status" value="1"/>
</dbReference>
<dbReference type="HAMAP" id="MF_00114">
    <property type="entry name" value="DeoC_type1"/>
    <property type="match status" value="1"/>
</dbReference>
<dbReference type="Proteomes" id="UP000485569">
    <property type="component" value="Unassembled WGS sequence"/>
</dbReference>
<keyword evidence="2 7" id="KW-0963">Cytoplasm</keyword>
<dbReference type="PIRSF" id="PIRSF001357">
    <property type="entry name" value="DeoC"/>
    <property type="match status" value="1"/>
</dbReference>
<dbReference type="CDD" id="cd00959">
    <property type="entry name" value="DeoC"/>
    <property type="match status" value="1"/>
</dbReference>
<comment type="similarity">
    <text evidence="1 7">Belongs to the DeoC/FbaB aldolase family. DeoC type 1 subfamily.</text>
</comment>
<dbReference type="PANTHER" id="PTHR10889:SF1">
    <property type="entry name" value="DEOXYRIBOSE-PHOSPHATE ALDOLASE"/>
    <property type="match status" value="1"/>
</dbReference>
<organism evidence="8">
    <name type="scientific">Candidatus Atribacter allofermentans</name>
    <dbReference type="NCBI Taxonomy" id="1852833"/>
    <lineage>
        <taxon>Bacteria</taxon>
        <taxon>Pseudomonadati</taxon>
        <taxon>Atribacterota</taxon>
        <taxon>Atribacteria</taxon>
        <taxon>Atribacterales</taxon>
        <taxon>Atribacteraceae</taxon>
        <taxon>Atribacter</taxon>
    </lineage>
</organism>
<protein>
    <recommendedName>
        <fullName evidence="7">Deoxyribose-phosphate aldolase</fullName>
        <shortName evidence="7">DERA</shortName>
        <ecNumber evidence="7">4.1.2.4</ecNumber>
    </recommendedName>
    <alternativeName>
        <fullName evidence="7">2-deoxy-D-ribose 5-phosphate aldolase</fullName>
    </alternativeName>
    <alternativeName>
        <fullName evidence="7">Phosphodeoxyriboaldolase</fullName>
        <shortName evidence="7">Deoxyriboaldolase</shortName>
    </alternativeName>
</protein>
<dbReference type="SMART" id="SM01133">
    <property type="entry name" value="DeoC"/>
    <property type="match status" value="1"/>
</dbReference>
<feature type="active site" description="Proton donor/acceptor" evidence="7">
    <location>
        <position position="137"/>
    </location>
</feature>
<dbReference type="AlphaFoldDB" id="A0A1V5SJA4"/>
<comment type="caution">
    <text evidence="8">The sequence shown here is derived from an EMBL/GenBank/DDBJ whole genome shotgun (WGS) entry which is preliminary data.</text>
</comment>
<dbReference type="GO" id="GO:0006018">
    <property type="term" value="P:2-deoxyribose 1-phosphate catabolic process"/>
    <property type="evidence" value="ECO:0007669"/>
    <property type="project" value="UniProtKB-UniRule"/>
</dbReference>
<comment type="function">
    <text evidence="6 7">Catalyzes a reversible aldol reaction between acetaldehyde and D-glyceraldehyde 3-phosphate to generate 2-deoxy-D-ribose 5-phosphate.</text>
</comment>
<comment type="subcellular location">
    <subcellularLocation>
        <location evidence="7">Cytoplasm</location>
    </subcellularLocation>
</comment>
<comment type="catalytic activity">
    <reaction evidence="5 7">
        <text>2-deoxy-D-ribose 5-phosphate = D-glyceraldehyde 3-phosphate + acetaldehyde</text>
        <dbReference type="Rhea" id="RHEA:12821"/>
        <dbReference type="ChEBI" id="CHEBI:15343"/>
        <dbReference type="ChEBI" id="CHEBI:59776"/>
        <dbReference type="ChEBI" id="CHEBI:62877"/>
        <dbReference type="EC" id="4.1.2.4"/>
    </reaction>
</comment>
<feature type="active site" description="Schiff-base intermediate with acetaldehyde" evidence="7">
    <location>
        <position position="200"/>
    </location>
</feature>
<dbReference type="EC" id="4.1.2.4" evidence="7"/>
<keyword evidence="3 7" id="KW-0456">Lyase</keyword>
<dbReference type="GO" id="GO:0009264">
    <property type="term" value="P:deoxyribonucleotide catabolic process"/>
    <property type="evidence" value="ECO:0007669"/>
    <property type="project" value="UniProtKB-UniRule"/>
</dbReference>
<keyword evidence="4 7" id="KW-0704">Schiff base</keyword>
<dbReference type="PANTHER" id="PTHR10889">
    <property type="entry name" value="DEOXYRIBOSE-PHOSPHATE ALDOLASE"/>
    <property type="match status" value="1"/>
</dbReference>
<reference evidence="8" key="1">
    <citation type="submission" date="2017-02" db="EMBL/GenBank/DDBJ databases">
        <title>Delving into the versatile metabolic prowess of the omnipresent phylum Bacteroidetes.</title>
        <authorList>
            <person name="Nobu M.K."/>
            <person name="Mei R."/>
            <person name="Narihiro T."/>
            <person name="Kuroda K."/>
            <person name="Liu W.-T."/>
        </authorList>
    </citation>
    <scope>NUCLEOTIDE SEQUENCE</scope>
    <source>
        <strain evidence="8">ADurb.Bin276</strain>
    </source>
</reference>
<dbReference type="GO" id="GO:0005737">
    <property type="term" value="C:cytoplasm"/>
    <property type="evidence" value="ECO:0007669"/>
    <property type="project" value="UniProtKB-SubCell"/>
</dbReference>
<evidence type="ECO:0000256" key="3">
    <source>
        <dbReference type="ARBA" id="ARBA00023239"/>
    </source>
</evidence>
<dbReference type="InterPro" id="IPR028581">
    <property type="entry name" value="DeoC_typeI"/>
</dbReference>
<evidence type="ECO:0000256" key="1">
    <source>
        <dbReference type="ARBA" id="ARBA00010936"/>
    </source>
</evidence>
<dbReference type="InterPro" id="IPR002915">
    <property type="entry name" value="DeoC/FbaB/LacD_aldolase"/>
</dbReference>
<dbReference type="GO" id="GO:0004139">
    <property type="term" value="F:deoxyribose-phosphate aldolase activity"/>
    <property type="evidence" value="ECO:0007669"/>
    <property type="project" value="UniProtKB-UniRule"/>
</dbReference>
<evidence type="ECO:0000313" key="8">
    <source>
        <dbReference type="EMBL" id="OQA54588.1"/>
    </source>
</evidence>